<evidence type="ECO:0000313" key="4">
    <source>
        <dbReference type="Proteomes" id="UP000652761"/>
    </source>
</evidence>
<feature type="region of interest" description="Disordered" evidence="2">
    <location>
        <begin position="213"/>
        <end position="234"/>
    </location>
</feature>
<dbReference type="Proteomes" id="UP000652761">
    <property type="component" value="Unassembled WGS sequence"/>
</dbReference>
<feature type="coiled-coil region" evidence="1">
    <location>
        <begin position="146"/>
        <end position="184"/>
    </location>
</feature>
<feature type="compositionally biased region" description="Low complexity" evidence="2">
    <location>
        <begin position="253"/>
        <end position="263"/>
    </location>
</feature>
<proteinExistence type="predicted"/>
<evidence type="ECO:0000313" key="3">
    <source>
        <dbReference type="EMBL" id="MQL68655.1"/>
    </source>
</evidence>
<feature type="non-terminal residue" evidence="3">
    <location>
        <position position="1"/>
    </location>
</feature>
<sequence length="376" mass="43210">MNHAGMSQISRLQMPLRDIRSCKGEERTERLVQTLFAKEVSTHPSMVSTQHLSFKGKKLKNCLDCVDTSPEAGRHELQIPGFTLLRSTHSQGRSTLDPAPRTTVFRTRIAGRHNTKGGRHWINSQNSLFQDLGSVSTPPPGQVDTLRKVFQEFKDLTEKLEIEKQEKQQKIEEIETFKNHLKERDEVIQTFTKGKDNLEALLGITMTTTSHGLGFNKKKPMKDKSGEKKGKAPLIKFVKGPNLENTEIQQTANKTLNKTQNKAKTQKQKKTIRSTQSPDRSTCSTSKAANNSIKNSNKNLKNKKKSKEIIHEKPWTSKTTFQDDWTNPWSQWYENPCWYHPQFLYPNFLMYQQNPWIPPPHLNSNFQMKNSPPTKN</sequence>
<reference evidence="3" key="1">
    <citation type="submission" date="2017-07" db="EMBL/GenBank/DDBJ databases">
        <title>Taro Niue Genome Assembly and Annotation.</title>
        <authorList>
            <person name="Atibalentja N."/>
            <person name="Keating K."/>
            <person name="Fields C.J."/>
        </authorList>
    </citation>
    <scope>NUCLEOTIDE SEQUENCE</scope>
    <source>
        <strain evidence="3">Niue_2</strain>
        <tissue evidence="3">Leaf</tissue>
    </source>
</reference>
<dbReference type="EMBL" id="NMUH01000018">
    <property type="protein sequence ID" value="MQL68655.1"/>
    <property type="molecule type" value="Genomic_DNA"/>
</dbReference>
<feature type="region of interest" description="Disordered" evidence="2">
    <location>
        <begin position="253"/>
        <end position="311"/>
    </location>
</feature>
<dbReference type="AlphaFoldDB" id="A0A843TC84"/>
<accession>A0A843TC84</accession>
<organism evidence="3 4">
    <name type="scientific">Colocasia esculenta</name>
    <name type="common">Wild taro</name>
    <name type="synonym">Arum esculentum</name>
    <dbReference type="NCBI Taxonomy" id="4460"/>
    <lineage>
        <taxon>Eukaryota</taxon>
        <taxon>Viridiplantae</taxon>
        <taxon>Streptophyta</taxon>
        <taxon>Embryophyta</taxon>
        <taxon>Tracheophyta</taxon>
        <taxon>Spermatophyta</taxon>
        <taxon>Magnoliopsida</taxon>
        <taxon>Liliopsida</taxon>
        <taxon>Araceae</taxon>
        <taxon>Aroideae</taxon>
        <taxon>Colocasieae</taxon>
        <taxon>Colocasia</taxon>
    </lineage>
</organism>
<keyword evidence="4" id="KW-1185">Reference proteome</keyword>
<comment type="caution">
    <text evidence="3">The sequence shown here is derived from an EMBL/GenBank/DDBJ whole genome shotgun (WGS) entry which is preliminary data.</text>
</comment>
<evidence type="ECO:0000256" key="1">
    <source>
        <dbReference type="SAM" id="Coils"/>
    </source>
</evidence>
<name>A0A843TC84_COLES</name>
<keyword evidence="1" id="KW-0175">Coiled coil</keyword>
<feature type="compositionally biased region" description="Low complexity" evidence="2">
    <location>
        <begin position="286"/>
        <end position="299"/>
    </location>
</feature>
<feature type="compositionally biased region" description="Polar residues" evidence="2">
    <location>
        <begin position="273"/>
        <end position="285"/>
    </location>
</feature>
<protein>
    <submittedName>
        <fullName evidence="3">Uncharacterized protein</fullName>
    </submittedName>
</protein>
<evidence type="ECO:0000256" key="2">
    <source>
        <dbReference type="SAM" id="MobiDB-lite"/>
    </source>
</evidence>
<gene>
    <name evidence="3" type="ORF">Taro_000926</name>
</gene>